<accession>A0AAD5PES2</accession>
<organism evidence="2 3">
    <name type="scientific">Phascolomyces articulosus</name>
    <dbReference type="NCBI Taxonomy" id="60185"/>
    <lineage>
        <taxon>Eukaryota</taxon>
        <taxon>Fungi</taxon>
        <taxon>Fungi incertae sedis</taxon>
        <taxon>Mucoromycota</taxon>
        <taxon>Mucoromycotina</taxon>
        <taxon>Mucoromycetes</taxon>
        <taxon>Mucorales</taxon>
        <taxon>Lichtheimiaceae</taxon>
        <taxon>Phascolomyces</taxon>
    </lineage>
</organism>
<evidence type="ECO:0008006" key="4">
    <source>
        <dbReference type="Google" id="ProtNLM"/>
    </source>
</evidence>
<dbReference type="Proteomes" id="UP001209540">
    <property type="component" value="Unassembled WGS sequence"/>
</dbReference>
<proteinExistence type="predicted"/>
<evidence type="ECO:0000313" key="3">
    <source>
        <dbReference type="Proteomes" id="UP001209540"/>
    </source>
</evidence>
<comment type="caution">
    <text evidence="2">The sequence shown here is derived from an EMBL/GenBank/DDBJ whole genome shotgun (WGS) entry which is preliminary data.</text>
</comment>
<name>A0AAD5PES2_9FUNG</name>
<evidence type="ECO:0000256" key="1">
    <source>
        <dbReference type="SAM" id="MobiDB-lite"/>
    </source>
</evidence>
<feature type="region of interest" description="Disordered" evidence="1">
    <location>
        <begin position="1"/>
        <end position="27"/>
    </location>
</feature>
<feature type="compositionally biased region" description="Polar residues" evidence="1">
    <location>
        <begin position="1"/>
        <end position="15"/>
    </location>
</feature>
<keyword evidence="3" id="KW-1185">Reference proteome</keyword>
<dbReference type="EMBL" id="JAIXMP010000010">
    <property type="protein sequence ID" value="KAI9266453.1"/>
    <property type="molecule type" value="Genomic_DNA"/>
</dbReference>
<gene>
    <name evidence="2" type="ORF">BDA99DRAFT_558535</name>
</gene>
<sequence>MSTSIPSSTRASPTLLSDAKDKSTTDGGSTVFHKNDFAFMHDFHRIVELMLDGANQEEIGKAVAQMDERFDNARRILQELPGLQYVEEEQDAILKCETAVLDTKKQQLQKYMGLAPFTNDKQQPSTTTTTTLEDEKNE</sequence>
<reference evidence="2" key="1">
    <citation type="journal article" date="2022" name="IScience">
        <title>Evolution of zygomycete secretomes and the origins of terrestrial fungal ecologies.</title>
        <authorList>
            <person name="Chang Y."/>
            <person name="Wang Y."/>
            <person name="Mondo S."/>
            <person name="Ahrendt S."/>
            <person name="Andreopoulos W."/>
            <person name="Barry K."/>
            <person name="Beard J."/>
            <person name="Benny G.L."/>
            <person name="Blankenship S."/>
            <person name="Bonito G."/>
            <person name="Cuomo C."/>
            <person name="Desiro A."/>
            <person name="Gervers K.A."/>
            <person name="Hundley H."/>
            <person name="Kuo A."/>
            <person name="LaButti K."/>
            <person name="Lang B.F."/>
            <person name="Lipzen A."/>
            <person name="O'Donnell K."/>
            <person name="Pangilinan J."/>
            <person name="Reynolds N."/>
            <person name="Sandor L."/>
            <person name="Smith M.E."/>
            <person name="Tsang A."/>
            <person name="Grigoriev I.V."/>
            <person name="Stajich J.E."/>
            <person name="Spatafora J.W."/>
        </authorList>
    </citation>
    <scope>NUCLEOTIDE SEQUENCE</scope>
    <source>
        <strain evidence="2">RSA 2281</strain>
    </source>
</reference>
<protein>
    <recommendedName>
        <fullName evidence="4">Mediator of RNA polymerase II transcription subunit 9</fullName>
    </recommendedName>
</protein>
<dbReference type="AlphaFoldDB" id="A0AAD5PES2"/>
<feature type="region of interest" description="Disordered" evidence="1">
    <location>
        <begin position="116"/>
        <end position="138"/>
    </location>
</feature>
<evidence type="ECO:0000313" key="2">
    <source>
        <dbReference type="EMBL" id="KAI9266453.1"/>
    </source>
</evidence>
<reference evidence="2" key="2">
    <citation type="submission" date="2023-02" db="EMBL/GenBank/DDBJ databases">
        <authorList>
            <consortium name="DOE Joint Genome Institute"/>
            <person name="Mondo S.J."/>
            <person name="Chang Y."/>
            <person name="Wang Y."/>
            <person name="Ahrendt S."/>
            <person name="Andreopoulos W."/>
            <person name="Barry K."/>
            <person name="Beard J."/>
            <person name="Benny G.L."/>
            <person name="Blankenship S."/>
            <person name="Bonito G."/>
            <person name="Cuomo C."/>
            <person name="Desiro A."/>
            <person name="Gervers K.A."/>
            <person name="Hundley H."/>
            <person name="Kuo A."/>
            <person name="LaButti K."/>
            <person name="Lang B.F."/>
            <person name="Lipzen A."/>
            <person name="O'Donnell K."/>
            <person name="Pangilinan J."/>
            <person name="Reynolds N."/>
            <person name="Sandor L."/>
            <person name="Smith M.W."/>
            <person name="Tsang A."/>
            <person name="Grigoriev I.V."/>
            <person name="Stajich J.E."/>
            <person name="Spatafora J.W."/>
        </authorList>
    </citation>
    <scope>NUCLEOTIDE SEQUENCE</scope>
    <source>
        <strain evidence="2">RSA 2281</strain>
    </source>
</reference>